<dbReference type="Pfam" id="PF13426">
    <property type="entry name" value="PAS_9"/>
    <property type="match status" value="1"/>
</dbReference>
<dbReference type="InterPro" id="IPR036097">
    <property type="entry name" value="HisK_dim/P_sf"/>
</dbReference>
<evidence type="ECO:0000256" key="8">
    <source>
        <dbReference type="ARBA" id="ARBA00024867"/>
    </source>
</evidence>
<comment type="similarity">
    <text evidence="2">In the N-terminal section; belongs to the phytochrome family.</text>
</comment>
<keyword evidence="11" id="KW-1133">Transmembrane helix</keyword>
<dbReference type="Pfam" id="PF00512">
    <property type="entry name" value="HisKA"/>
    <property type="match status" value="1"/>
</dbReference>
<dbReference type="InterPro" id="IPR005467">
    <property type="entry name" value="His_kinase_dom"/>
</dbReference>
<dbReference type="EC" id="2.7.13.3" evidence="3"/>
<dbReference type="Gene3D" id="3.30.565.10">
    <property type="entry name" value="Histidine kinase-like ATPase, C-terminal domain"/>
    <property type="match status" value="1"/>
</dbReference>
<dbReference type="OrthoDB" id="9790669at2"/>
<accession>A0A2K9P3S4</accession>
<name>A0A2K9P3S4_9FIRM</name>
<dbReference type="PRINTS" id="PR00344">
    <property type="entry name" value="BCTRLSENSOR"/>
</dbReference>
<comment type="catalytic activity">
    <reaction evidence="1">
        <text>ATP + protein L-histidine = ADP + protein N-phospho-L-histidine.</text>
        <dbReference type="EC" id="2.7.13.3"/>
    </reaction>
</comment>
<dbReference type="Gene3D" id="3.40.50.2300">
    <property type="match status" value="2"/>
</dbReference>
<feature type="transmembrane region" description="Helical" evidence="11">
    <location>
        <begin position="282"/>
        <end position="305"/>
    </location>
</feature>
<dbReference type="CDD" id="cd17546">
    <property type="entry name" value="REC_hyHK_CKI1_RcsC-like"/>
    <property type="match status" value="2"/>
</dbReference>
<protein>
    <recommendedName>
        <fullName evidence="9">Circadian input-output histidine kinase CikA</fullName>
        <ecNumber evidence="3">2.7.13.3</ecNumber>
    </recommendedName>
    <alternativeName>
        <fullName evidence="4">Stage 0 sporulation protein A homolog</fullName>
    </alternativeName>
</protein>
<feature type="transmembrane region" description="Helical" evidence="11">
    <location>
        <begin position="12"/>
        <end position="32"/>
    </location>
</feature>
<feature type="domain" description="PAC" evidence="14">
    <location>
        <begin position="397"/>
        <end position="448"/>
    </location>
</feature>
<dbReference type="PROSITE" id="PS50110">
    <property type="entry name" value="RESPONSE_REGULATORY"/>
    <property type="match status" value="2"/>
</dbReference>
<keyword evidence="6 15" id="KW-0808">Transferase</keyword>
<dbReference type="SMART" id="SM00388">
    <property type="entry name" value="HisKA"/>
    <property type="match status" value="1"/>
</dbReference>
<evidence type="ECO:0000256" key="7">
    <source>
        <dbReference type="ARBA" id="ARBA00023012"/>
    </source>
</evidence>
<dbReference type="SMART" id="SM00448">
    <property type="entry name" value="REC"/>
    <property type="match status" value="2"/>
</dbReference>
<dbReference type="EMBL" id="CP020991">
    <property type="protein sequence ID" value="AUO19298.1"/>
    <property type="molecule type" value="Genomic_DNA"/>
</dbReference>
<keyword evidence="16" id="KW-1185">Reference proteome</keyword>
<sequence length="1118" mass="126204">MKRNISGNIKKKIAFAAILIGIVLVSLTLLFIRGVQDQLWEESITAIMENTQQGCNTLRIQLKNDYESMSVLSKDIKKYSLSQTNEIETIINNYGHVEENISMYTEDGSYFPKGNQIDKTVQETVLNSDITNGIIDPHISSITGVNVFNIFIRTTMNDGTKAYLVKEYEIENIVESFSLSFYNDAGFSYVINTKGDVLIRPPHPNSNKTVKNLFDMLPTGKNDANNIKQFAQSLENNDTGWAIFTYQNEKTVFCFTPLQLESDWFLISIIPKDVVDAQTNDILIRSMLLIGCILLGIILLALFYFHHANKTNKKITNQTNYIGHLYNALPEGVALITVNQPFKLIQLNQEGLRLLHYPDGSLNDAPKGKELKDFIYHEDADRIIKDFTNVSLNSQRNTFEHRIVRTDGSFFWASVIVEKTISENGEPVLIAAFHDITKEKLAEEAAEREKLQERITLVKAISNAYPVIISINLSKDTLNFIYMKEGLMIGLGKQKTYTELYNQIVSTIHTDSIEEFKERFAPETLTAALGKEKNEIFIECKQILSDKKYHWISTQIIYVDNPYSKDKLAILISRRIDEQRYEEEQRRQALQSALDSAKSASEAKSQFLSNMSHDIRTPMNAILGMTAIATTHIDDRERVLDCLKKIGLSSNHLLSLINDVLDMSKIESGKLSLRNEPFNFAELVADSIELVRSQAIANQLKLNVRFDVMKNENVIGDPLRIRQVYINILSNAVKYTKPGGTVSIEVKQRKSIHKGYQNYIFVCSDTGIGMSPDFIEKLFQPFERSNDSSADKINGTGLGMAITKNIIDLMNGDIQVESTLGKGSVFTVTFPLQLQDAPKDEIPHEWKGIRCLIIDDDIQSCKDAAELLEEIGLRAEYTTEGKTAVETVIREKDTSDPFRLVIVDWKMPDMDGIETTRQLRQKIGSEIPVIILTAYDWSEIEHEAKKSGVTSFISKPFYRSKLCYLLNELSGDNTSEESNNILDITNLSDKHVLLVEDNEINREIARTIINEMGIQTDEAKDGEEAVKIVSESEIGYYDLILMDIQMPKMDGYSATKAIRLLDRADASGIPIIAMTANAFEEDIWAARRAGMNGHLSKPVNIEKLKSTLINVLNGNSAD</sequence>
<evidence type="ECO:0000313" key="15">
    <source>
        <dbReference type="EMBL" id="AUO19298.1"/>
    </source>
</evidence>
<evidence type="ECO:0000256" key="9">
    <source>
        <dbReference type="ARBA" id="ARBA00074306"/>
    </source>
</evidence>
<feature type="modified residue" description="4-aspartylphosphate" evidence="10">
    <location>
        <position position="904"/>
    </location>
</feature>
<dbReference type="CDD" id="cd00082">
    <property type="entry name" value="HisKA"/>
    <property type="match status" value="1"/>
</dbReference>
<dbReference type="Pfam" id="PF00072">
    <property type="entry name" value="Response_reg"/>
    <property type="match status" value="2"/>
</dbReference>
<dbReference type="CDD" id="cd12912">
    <property type="entry name" value="PDC2_MCP_like"/>
    <property type="match status" value="1"/>
</dbReference>
<gene>
    <name evidence="15" type="ORF">B9O19_01135</name>
</gene>
<evidence type="ECO:0000313" key="16">
    <source>
        <dbReference type="Proteomes" id="UP000235589"/>
    </source>
</evidence>
<feature type="modified residue" description="4-aspartylphosphate" evidence="10">
    <location>
        <position position="1043"/>
    </location>
</feature>
<dbReference type="InterPro" id="IPR000014">
    <property type="entry name" value="PAS"/>
</dbReference>
<dbReference type="InterPro" id="IPR004358">
    <property type="entry name" value="Sig_transdc_His_kin-like_C"/>
</dbReference>
<dbReference type="AlphaFoldDB" id="A0A2K9P3S4"/>
<dbReference type="PANTHER" id="PTHR45339:SF1">
    <property type="entry name" value="HYBRID SIGNAL TRANSDUCTION HISTIDINE KINASE J"/>
    <property type="match status" value="1"/>
</dbReference>
<organism evidence="15 16">
    <name type="scientific">Monoglobus pectinilyticus</name>
    <dbReference type="NCBI Taxonomy" id="1981510"/>
    <lineage>
        <taxon>Bacteria</taxon>
        <taxon>Bacillati</taxon>
        <taxon>Bacillota</taxon>
        <taxon>Clostridia</taxon>
        <taxon>Monoglobales</taxon>
        <taxon>Monoglobaceae</taxon>
        <taxon>Monoglobus</taxon>
    </lineage>
</organism>
<evidence type="ECO:0000256" key="10">
    <source>
        <dbReference type="PROSITE-ProRule" id="PRU00169"/>
    </source>
</evidence>
<dbReference type="PROSITE" id="PS50109">
    <property type="entry name" value="HIS_KIN"/>
    <property type="match status" value="1"/>
</dbReference>
<evidence type="ECO:0000256" key="3">
    <source>
        <dbReference type="ARBA" id="ARBA00012438"/>
    </source>
</evidence>
<feature type="domain" description="Response regulatory" evidence="13">
    <location>
        <begin position="991"/>
        <end position="1112"/>
    </location>
</feature>
<evidence type="ECO:0000256" key="11">
    <source>
        <dbReference type="SAM" id="Phobius"/>
    </source>
</evidence>
<dbReference type="InterPro" id="IPR000700">
    <property type="entry name" value="PAS-assoc_C"/>
</dbReference>
<dbReference type="InterPro" id="IPR036890">
    <property type="entry name" value="HATPase_C_sf"/>
</dbReference>
<dbReference type="SUPFAM" id="SSF47384">
    <property type="entry name" value="Homodimeric domain of signal transducing histidine kinase"/>
    <property type="match status" value="1"/>
</dbReference>
<dbReference type="InterPro" id="IPR003594">
    <property type="entry name" value="HATPase_dom"/>
</dbReference>
<dbReference type="GO" id="GO:0000155">
    <property type="term" value="F:phosphorelay sensor kinase activity"/>
    <property type="evidence" value="ECO:0007669"/>
    <property type="project" value="InterPro"/>
</dbReference>
<keyword evidence="7" id="KW-0902">Two-component regulatory system</keyword>
<dbReference type="InterPro" id="IPR035965">
    <property type="entry name" value="PAS-like_dom_sf"/>
</dbReference>
<dbReference type="CDD" id="cd00130">
    <property type="entry name" value="PAS"/>
    <property type="match status" value="1"/>
</dbReference>
<dbReference type="InterPro" id="IPR001789">
    <property type="entry name" value="Sig_transdc_resp-reg_receiver"/>
</dbReference>
<keyword evidence="11" id="KW-0812">Transmembrane</keyword>
<proteinExistence type="inferred from homology"/>
<evidence type="ECO:0000259" key="12">
    <source>
        <dbReference type="PROSITE" id="PS50109"/>
    </source>
</evidence>
<keyword evidence="11" id="KW-0472">Membrane</keyword>
<dbReference type="SMART" id="SM00387">
    <property type="entry name" value="HATPase_c"/>
    <property type="match status" value="1"/>
</dbReference>
<dbReference type="PROSITE" id="PS50113">
    <property type="entry name" value="PAC"/>
    <property type="match status" value="1"/>
</dbReference>
<evidence type="ECO:0000256" key="5">
    <source>
        <dbReference type="ARBA" id="ARBA00022553"/>
    </source>
</evidence>
<dbReference type="Pfam" id="PF02518">
    <property type="entry name" value="HATPase_c"/>
    <property type="match status" value="1"/>
</dbReference>
<reference evidence="15 16" key="1">
    <citation type="submission" date="2017-04" db="EMBL/GenBank/DDBJ databases">
        <title>Monoglobus pectinilyticus 14 draft genome.</title>
        <authorList>
            <person name="Kim C."/>
            <person name="Rosendale D.I."/>
            <person name="Kelly W.J."/>
            <person name="Tannock G.W."/>
            <person name="Patchett M.L."/>
            <person name="Jordens J.Z."/>
        </authorList>
    </citation>
    <scope>NUCLEOTIDE SEQUENCE [LARGE SCALE GENOMIC DNA]</scope>
    <source>
        <strain evidence="15 16">14</strain>
    </source>
</reference>
<feature type="domain" description="Response regulatory" evidence="13">
    <location>
        <begin position="850"/>
        <end position="970"/>
    </location>
</feature>
<dbReference type="RefSeq" id="WP_102365513.1">
    <property type="nucleotide sequence ID" value="NZ_CP020991.1"/>
</dbReference>
<evidence type="ECO:0000259" key="14">
    <source>
        <dbReference type="PROSITE" id="PS50113"/>
    </source>
</evidence>
<dbReference type="InterPro" id="IPR003661">
    <property type="entry name" value="HisK_dim/P_dom"/>
</dbReference>
<evidence type="ECO:0000256" key="4">
    <source>
        <dbReference type="ARBA" id="ARBA00018672"/>
    </source>
</evidence>
<dbReference type="GeneID" id="98062543"/>
<comment type="function">
    <text evidence="8">May play the central regulatory role in sporulation. It may be an element of the effector pathway responsible for the activation of sporulation genes in response to nutritional stress. Spo0A may act in concert with spo0H (a sigma factor) to control the expression of some genes that are critical to the sporulation process.</text>
</comment>
<dbReference type="PANTHER" id="PTHR45339">
    <property type="entry name" value="HYBRID SIGNAL TRANSDUCTION HISTIDINE KINASE J"/>
    <property type="match status" value="1"/>
</dbReference>
<dbReference type="Gene3D" id="3.30.450.20">
    <property type="entry name" value="PAS domain"/>
    <property type="match status" value="2"/>
</dbReference>
<evidence type="ECO:0000259" key="13">
    <source>
        <dbReference type="PROSITE" id="PS50110"/>
    </source>
</evidence>
<dbReference type="FunFam" id="3.30.565.10:FF:000010">
    <property type="entry name" value="Sensor histidine kinase RcsC"/>
    <property type="match status" value="1"/>
</dbReference>
<dbReference type="Proteomes" id="UP000235589">
    <property type="component" value="Chromosome"/>
</dbReference>
<dbReference type="SUPFAM" id="SSF55785">
    <property type="entry name" value="PYP-like sensor domain (PAS domain)"/>
    <property type="match status" value="1"/>
</dbReference>
<dbReference type="Gene3D" id="1.10.287.130">
    <property type="match status" value="1"/>
</dbReference>
<evidence type="ECO:0000256" key="1">
    <source>
        <dbReference type="ARBA" id="ARBA00000085"/>
    </source>
</evidence>
<dbReference type="InterPro" id="IPR011006">
    <property type="entry name" value="CheY-like_superfamily"/>
</dbReference>
<evidence type="ECO:0000256" key="2">
    <source>
        <dbReference type="ARBA" id="ARBA00006402"/>
    </source>
</evidence>
<keyword evidence="5 10" id="KW-0597">Phosphoprotein</keyword>
<dbReference type="KEGG" id="mpec:B9O19_01135"/>
<feature type="domain" description="Histidine kinase" evidence="12">
    <location>
        <begin position="610"/>
        <end position="834"/>
    </location>
</feature>
<dbReference type="SUPFAM" id="SSF55874">
    <property type="entry name" value="ATPase domain of HSP90 chaperone/DNA topoisomerase II/histidine kinase"/>
    <property type="match status" value="1"/>
</dbReference>
<dbReference type="CDD" id="cd16922">
    <property type="entry name" value="HATPase_EvgS-ArcB-TorS-like"/>
    <property type="match status" value="1"/>
</dbReference>
<keyword evidence="6 15" id="KW-0418">Kinase</keyword>
<dbReference type="SUPFAM" id="SSF52172">
    <property type="entry name" value="CheY-like"/>
    <property type="match status" value="2"/>
</dbReference>
<dbReference type="NCBIfam" id="TIGR00229">
    <property type="entry name" value="sensory_box"/>
    <property type="match status" value="1"/>
</dbReference>
<evidence type="ECO:0000256" key="6">
    <source>
        <dbReference type="ARBA" id="ARBA00022777"/>
    </source>
</evidence>